<organism evidence="5 6">
    <name type="scientific">Psychrobacillus soli</name>
    <dbReference type="NCBI Taxonomy" id="1543965"/>
    <lineage>
        <taxon>Bacteria</taxon>
        <taxon>Bacillati</taxon>
        <taxon>Bacillota</taxon>
        <taxon>Bacilli</taxon>
        <taxon>Bacillales</taxon>
        <taxon>Bacillaceae</taxon>
        <taxon>Psychrobacillus</taxon>
    </lineage>
</organism>
<evidence type="ECO:0000313" key="5">
    <source>
        <dbReference type="EMBL" id="TQR09835.1"/>
    </source>
</evidence>
<dbReference type="InterPro" id="IPR020084">
    <property type="entry name" value="NUDIX_hydrolase_CS"/>
</dbReference>
<evidence type="ECO:0000259" key="4">
    <source>
        <dbReference type="PROSITE" id="PS51462"/>
    </source>
</evidence>
<reference evidence="5 6" key="1">
    <citation type="submission" date="2019-05" db="EMBL/GenBank/DDBJ databases">
        <title>Psychrobacillus vulpis sp. nov., a new species isolated from feces of a red fox that inhabits in The Tablas de Daimiel Natural Park, Albacete, Spain.</title>
        <authorList>
            <person name="Rodriguez M."/>
            <person name="Reina J.C."/>
            <person name="Bejar V."/>
            <person name="Llamas I."/>
        </authorList>
    </citation>
    <scope>NUCLEOTIDE SEQUENCE [LARGE SCALE GENOMIC DNA]</scope>
    <source>
        <strain evidence="5 6">NHI-2</strain>
    </source>
</reference>
<keyword evidence="2 3" id="KW-0378">Hydrolase</keyword>
<evidence type="ECO:0000256" key="1">
    <source>
        <dbReference type="ARBA" id="ARBA00001946"/>
    </source>
</evidence>
<dbReference type="InterPro" id="IPR020476">
    <property type="entry name" value="Nudix_hydrolase"/>
</dbReference>
<sequence>MAREDRGSVWLGVAGLVINEMGEWLVVKKRYGGLHGRWSLPAGFVEKDETVDRAVLREVKEETGVDCLVQHMIGFRSGVIQNKISDNMAIFLLQPIEKDPILQAQLSELYEVKWIHPSKLLHDADASVMIHELAEKKFEDGFNTLDGINPGDVFGYTSYKLFIK</sequence>
<gene>
    <name evidence="5" type="ORF">FG383_15375</name>
</gene>
<dbReference type="AlphaFoldDB" id="A0A544SX92"/>
<comment type="similarity">
    <text evidence="3">Belongs to the Nudix hydrolase family.</text>
</comment>
<comment type="caution">
    <text evidence="5">The sequence shown here is derived from an EMBL/GenBank/DDBJ whole genome shotgun (WGS) entry which is preliminary data.</text>
</comment>
<dbReference type="OrthoDB" id="9786141at2"/>
<keyword evidence="6" id="KW-1185">Reference proteome</keyword>
<comment type="cofactor">
    <cofactor evidence="1">
        <name>Mg(2+)</name>
        <dbReference type="ChEBI" id="CHEBI:18420"/>
    </cofactor>
</comment>
<dbReference type="PROSITE" id="PS00893">
    <property type="entry name" value="NUDIX_BOX"/>
    <property type="match status" value="1"/>
</dbReference>
<dbReference type="InterPro" id="IPR015797">
    <property type="entry name" value="NUDIX_hydrolase-like_dom_sf"/>
</dbReference>
<evidence type="ECO:0000313" key="6">
    <source>
        <dbReference type="Proteomes" id="UP000318937"/>
    </source>
</evidence>
<evidence type="ECO:0000256" key="2">
    <source>
        <dbReference type="ARBA" id="ARBA00022801"/>
    </source>
</evidence>
<feature type="domain" description="Nudix hydrolase" evidence="4">
    <location>
        <begin position="8"/>
        <end position="137"/>
    </location>
</feature>
<protein>
    <submittedName>
        <fullName evidence="5">NUDIX hydrolase</fullName>
    </submittedName>
</protein>
<accession>A0A544SX92</accession>
<name>A0A544SX92_9BACI</name>
<proteinExistence type="inferred from homology"/>
<dbReference type="Proteomes" id="UP000318937">
    <property type="component" value="Unassembled WGS sequence"/>
</dbReference>
<dbReference type="PROSITE" id="PS51462">
    <property type="entry name" value="NUDIX"/>
    <property type="match status" value="1"/>
</dbReference>
<dbReference type="RefSeq" id="WP_142608275.1">
    <property type="nucleotide sequence ID" value="NZ_VDGG01000037.1"/>
</dbReference>
<dbReference type="SUPFAM" id="SSF55811">
    <property type="entry name" value="Nudix"/>
    <property type="match status" value="1"/>
</dbReference>
<dbReference type="EMBL" id="VDGG01000037">
    <property type="protein sequence ID" value="TQR09835.1"/>
    <property type="molecule type" value="Genomic_DNA"/>
</dbReference>
<dbReference type="PANTHER" id="PTHR43046:SF2">
    <property type="entry name" value="8-OXO-DGTP DIPHOSPHATASE-RELATED"/>
    <property type="match status" value="1"/>
</dbReference>
<dbReference type="PRINTS" id="PR00502">
    <property type="entry name" value="NUDIXFAMILY"/>
</dbReference>
<dbReference type="Pfam" id="PF00293">
    <property type="entry name" value="NUDIX"/>
    <property type="match status" value="1"/>
</dbReference>
<evidence type="ECO:0000256" key="3">
    <source>
        <dbReference type="RuleBase" id="RU003476"/>
    </source>
</evidence>
<dbReference type="Gene3D" id="3.90.79.10">
    <property type="entry name" value="Nucleoside Triphosphate Pyrophosphohydrolase"/>
    <property type="match status" value="1"/>
</dbReference>
<dbReference type="InterPro" id="IPR000086">
    <property type="entry name" value="NUDIX_hydrolase_dom"/>
</dbReference>
<dbReference type="GO" id="GO:0016787">
    <property type="term" value="F:hydrolase activity"/>
    <property type="evidence" value="ECO:0007669"/>
    <property type="project" value="UniProtKB-KW"/>
</dbReference>
<dbReference type="PANTHER" id="PTHR43046">
    <property type="entry name" value="GDP-MANNOSE MANNOSYL HYDROLASE"/>
    <property type="match status" value="1"/>
</dbReference>